<dbReference type="AlphaFoldDB" id="A0A381PJL9"/>
<comment type="similarity">
    <text evidence="2">Belongs to the carotenoid oxygenase family.</text>
</comment>
<evidence type="ECO:0000256" key="1">
    <source>
        <dbReference type="ARBA" id="ARBA00001954"/>
    </source>
</evidence>
<dbReference type="Pfam" id="PF03055">
    <property type="entry name" value="RPE65"/>
    <property type="match status" value="1"/>
</dbReference>
<keyword evidence="5" id="KW-0408">Iron</keyword>
<evidence type="ECO:0000256" key="2">
    <source>
        <dbReference type="ARBA" id="ARBA00006787"/>
    </source>
</evidence>
<evidence type="ECO:0000256" key="4">
    <source>
        <dbReference type="ARBA" id="ARBA00023002"/>
    </source>
</evidence>
<dbReference type="PANTHER" id="PTHR10543">
    <property type="entry name" value="BETA-CAROTENE DIOXYGENASE"/>
    <property type="match status" value="1"/>
</dbReference>
<evidence type="ECO:0000256" key="5">
    <source>
        <dbReference type="ARBA" id="ARBA00023004"/>
    </source>
</evidence>
<organism evidence="6">
    <name type="scientific">marine metagenome</name>
    <dbReference type="NCBI Taxonomy" id="408172"/>
    <lineage>
        <taxon>unclassified sequences</taxon>
        <taxon>metagenomes</taxon>
        <taxon>ecological metagenomes</taxon>
    </lineage>
</organism>
<reference evidence="6" key="1">
    <citation type="submission" date="2018-05" db="EMBL/GenBank/DDBJ databases">
        <authorList>
            <person name="Lanie J.A."/>
            <person name="Ng W.-L."/>
            <person name="Kazmierczak K.M."/>
            <person name="Andrzejewski T.M."/>
            <person name="Davidsen T.M."/>
            <person name="Wayne K.J."/>
            <person name="Tettelin H."/>
            <person name="Glass J.I."/>
            <person name="Rusch D."/>
            <person name="Podicherti R."/>
            <person name="Tsui H.-C.T."/>
            <person name="Winkler M.E."/>
        </authorList>
    </citation>
    <scope>NUCLEOTIDE SEQUENCE</scope>
</reference>
<evidence type="ECO:0000313" key="6">
    <source>
        <dbReference type="EMBL" id="SUZ65633.1"/>
    </source>
</evidence>
<keyword evidence="3" id="KW-0479">Metal-binding</keyword>
<protein>
    <recommendedName>
        <fullName evidence="7">Dioxygenase</fullName>
    </recommendedName>
</protein>
<dbReference type="GO" id="GO:0010436">
    <property type="term" value="F:carotenoid dioxygenase activity"/>
    <property type="evidence" value="ECO:0007669"/>
    <property type="project" value="TreeGrafter"/>
</dbReference>
<name>A0A381PJL9_9ZZZZ</name>
<comment type="cofactor">
    <cofactor evidence="1">
        <name>Fe(2+)</name>
        <dbReference type="ChEBI" id="CHEBI:29033"/>
    </cofactor>
</comment>
<dbReference type="GO" id="GO:0046872">
    <property type="term" value="F:metal ion binding"/>
    <property type="evidence" value="ECO:0007669"/>
    <property type="project" value="UniProtKB-KW"/>
</dbReference>
<keyword evidence="4" id="KW-0560">Oxidoreductase</keyword>
<dbReference type="InterPro" id="IPR004294">
    <property type="entry name" value="Carotenoid_Oase"/>
</dbReference>
<evidence type="ECO:0000256" key="3">
    <source>
        <dbReference type="ARBA" id="ARBA00022723"/>
    </source>
</evidence>
<dbReference type="PANTHER" id="PTHR10543:SF89">
    <property type="entry name" value="CAROTENOID 9,10(9',10')-CLEAVAGE DIOXYGENASE 1"/>
    <property type="match status" value="1"/>
</dbReference>
<sequence length="540" mass="61004">MLDPFGRLLETLPGVHHLSHKRGNINSDEVVSTELGSSLKLVIDARSRTMYHERMKIQLVDEVHGNLPLDDDHPYRTGPWKPNTREFDAFDLDVIGQLPLDLNGVYLRNTENPLHGAIGRYHPFDGDGMLHSVSFDSGNVEYRNRYIRTDGFNAELESGTPLWAGLMENPQKSKRQGWGARTGLKDSSSTDVVVHRGRATTSFYQCGDIYELDPKTLHQLGKANWTKDVTPGWGVSAHTKVDPSSGEMLFFNYSKQNPYMHYGVVDSHGKLVHYVPIELPGPRLPHDMAFTENYAILNDLPLFWDPEALGHGAHAVRFFRDIPSRFAVIPRRGQVSDIRWFEAEPTYVLHWINAYEEGDEVILDGYAQDPSKAVSVDLPENLIPYRMLDIHSVGARAYRWRFNMQTGSVSEQPLDDTISEFGMINPDVAGKPYQYVWEMTTKPGWFLFNGITRLNVKTGERQGYEFRPGVYASESPVIPARTIDREDGGYVVTLISDMNEDSSSCLVFNADDLPSGPIASIKLPERICVGTHSYWENASR</sequence>
<proteinExistence type="inferred from homology"/>
<dbReference type="EMBL" id="UINC01000964">
    <property type="protein sequence ID" value="SUZ65633.1"/>
    <property type="molecule type" value="Genomic_DNA"/>
</dbReference>
<dbReference type="GO" id="GO:0016121">
    <property type="term" value="P:carotene catabolic process"/>
    <property type="evidence" value="ECO:0007669"/>
    <property type="project" value="TreeGrafter"/>
</dbReference>
<accession>A0A381PJL9</accession>
<gene>
    <name evidence="6" type="ORF">METZ01_LOCUS18487</name>
</gene>
<evidence type="ECO:0008006" key="7">
    <source>
        <dbReference type="Google" id="ProtNLM"/>
    </source>
</evidence>